<accession>A0A314UUU7</accession>
<comment type="caution">
    <text evidence="1">The sequence shown here is derived from an EMBL/GenBank/DDBJ whole genome shotgun (WGS) entry which is preliminary data.</text>
</comment>
<reference evidence="1 2" key="1">
    <citation type="submission" date="2018-02" db="EMBL/GenBank/DDBJ databases">
        <title>Draft genome of wild Prunus yedoensis var. nudiflora.</title>
        <authorList>
            <person name="Baek S."/>
            <person name="Kim J.-H."/>
            <person name="Choi K."/>
            <person name="Kim G.-B."/>
            <person name="Cho A."/>
            <person name="Jang H."/>
            <person name="Shin C.-H."/>
            <person name="Yu H.-J."/>
            <person name="Mun J.-H."/>
        </authorList>
    </citation>
    <scope>NUCLEOTIDE SEQUENCE [LARGE SCALE GENOMIC DNA]</scope>
    <source>
        <strain evidence="2">cv. Jeju island</strain>
        <tissue evidence="1">Leaf</tissue>
    </source>
</reference>
<dbReference type="STRING" id="2094558.A0A314UUU7"/>
<name>A0A314UUU7_PRUYE</name>
<sequence>MAYKSLDRVTVSDIEALGIESEAAKRLHASLTNIIQNYGPATPDTWRNITARVLSPELPFSFHQMLYYGCYKVFGPDPPAWLPDS</sequence>
<dbReference type="EMBL" id="PJQY01002983">
    <property type="protein sequence ID" value="PQM41161.1"/>
    <property type="molecule type" value="Genomic_DNA"/>
</dbReference>
<proteinExistence type="predicted"/>
<dbReference type="Proteomes" id="UP000250321">
    <property type="component" value="Unassembled WGS sequence"/>
</dbReference>
<protein>
    <submittedName>
        <fullName evidence="1">Putative acyl-activating enzyme 17 peroxisomal isoform X2</fullName>
    </submittedName>
</protein>
<evidence type="ECO:0000313" key="2">
    <source>
        <dbReference type="Proteomes" id="UP000250321"/>
    </source>
</evidence>
<dbReference type="OrthoDB" id="952963at2759"/>
<dbReference type="PANTHER" id="PTHR44378">
    <property type="entry name" value="ACYL-ACTIVATING ENZYME 17, PEROXISOMAL-RELATED"/>
    <property type="match status" value="1"/>
</dbReference>
<organism evidence="1 2">
    <name type="scientific">Prunus yedoensis var. nudiflora</name>
    <dbReference type="NCBI Taxonomy" id="2094558"/>
    <lineage>
        <taxon>Eukaryota</taxon>
        <taxon>Viridiplantae</taxon>
        <taxon>Streptophyta</taxon>
        <taxon>Embryophyta</taxon>
        <taxon>Tracheophyta</taxon>
        <taxon>Spermatophyta</taxon>
        <taxon>Magnoliopsida</taxon>
        <taxon>eudicotyledons</taxon>
        <taxon>Gunneridae</taxon>
        <taxon>Pentapetalae</taxon>
        <taxon>rosids</taxon>
        <taxon>fabids</taxon>
        <taxon>Rosales</taxon>
        <taxon>Rosaceae</taxon>
        <taxon>Amygdaloideae</taxon>
        <taxon>Amygdaleae</taxon>
        <taxon>Prunus</taxon>
    </lineage>
</organism>
<dbReference type="AlphaFoldDB" id="A0A314UUU7"/>
<evidence type="ECO:0000313" key="1">
    <source>
        <dbReference type="EMBL" id="PQM41161.1"/>
    </source>
</evidence>
<keyword evidence="2" id="KW-1185">Reference proteome</keyword>
<dbReference type="PANTHER" id="PTHR44378:SF2">
    <property type="entry name" value="ACYL-ACTIVATING ENZYME 17, PEROXISOMAL-RELATED"/>
    <property type="match status" value="1"/>
</dbReference>
<gene>
    <name evidence="1" type="ORF">Pyn_29902</name>
</gene>